<dbReference type="Pfam" id="PF01267">
    <property type="entry name" value="F-actin_cap_A"/>
    <property type="match status" value="1"/>
</dbReference>
<keyword evidence="6" id="KW-1185">Reference proteome</keyword>
<dbReference type="SUPFAM" id="SSF90096">
    <property type="entry name" value="Subunits of heterodimeric actin filament capping protein Capz"/>
    <property type="match status" value="1"/>
</dbReference>
<reference evidence="5" key="1">
    <citation type="submission" date="2006-10" db="EMBL/GenBank/DDBJ databases">
        <authorList>
            <person name="Amadeo P."/>
            <person name="Zhao Q."/>
            <person name="Wortman J."/>
            <person name="Fraser-Liggett C."/>
            <person name="Carlton J."/>
        </authorList>
    </citation>
    <scope>NUCLEOTIDE SEQUENCE</scope>
    <source>
        <strain evidence="5">G3</strain>
    </source>
</reference>
<dbReference type="Gene3D" id="3.30.1140.60">
    <property type="entry name" value="F-actin capping protein, alpha subunit"/>
    <property type="match status" value="1"/>
</dbReference>
<reference evidence="5" key="2">
    <citation type="journal article" date="2007" name="Science">
        <title>Draft genome sequence of the sexually transmitted pathogen Trichomonas vaginalis.</title>
        <authorList>
            <person name="Carlton J.M."/>
            <person name="Hirt R.P."/>
            <person name="Silva J.C."/>
            <person name="Delcher A.L."/>
            <person name="Schatz M."/>
            <person name="Zhao Q."/>
            <person name="Wortman J.R."/>
            <person name="Bidwell S.L."/>
            <person name="Alsmark U.C.M."/>
            <person name="Besteiro S."/>
            <person name="Sicheritz-Ponten T."/>
            <person name="Noel C.J."/>
            <person name="Dacks J.B."/>
            <person name="Foster P.G."/>
            <person name="Simillion C."/>
            <person name="Van de Peer Y."/>
            <person name="Miranda-Saavedra D."/>
            <person name="Barton G.J."/>
            <person name="Westrop G.D."/>
            <person name="Mueller S."/>
            <person name="Dessi D."/>
            <person name="Fiori P.L."/>
            <person name="Ren Q."/>
            <person name="Paulsen I."/>
            <person name="Zhang H."/>
            <person name="Bastida-Corcuera F.D."/>
            <person name="Simoes-Barbosa A."/>
            <person name="Brown M.T."/>
            <person name="Hayes R.D."/>
            <person name="Mukherjee M."/>
            <person name="Okumura C.Y."/>
            <person name="Schneider R."/>
            <person name="Smith A.J."/>
            <person name="Vanacova S."/>
            <person name="Villalvazo M."/>
            <person name="Haas B.J."/>
            <person name="Pertea M."/>
            <person name="Feldblyum T.V."/>
            <person name="Utterback T.R."/>
            <person name="Shu C.L."/>
            <person name="Osoegawa K."/>
            <person name="de Jong P.J."/>
            <person name="Hrdy I."/>
            <person name="Horvathova L."/>
            <person name="Zubacova Z."/>
            <person name="Dolezal P."/>
            <person name="Malik S.B."/>
            <person name="Logsdon J.M. Jr."/>
            <person name="Henze K."/>
            <person name="Gupta A."/>
            <person name="Wang C.C."/>
            <person name="Dunne R.L."/>
            <person name="Upcroft J.A."/>
            <person name="Upcroft P."/>
            <person name="White O."/>
            <person name="Salzberg S.L."/>
            <person name="Tang P."/>
            <person name="Chiu C.-H."/>
            <person name="Lee Y.-S."/>
            <person name="Embley T.M."/>
            <person name="Coombs G.H."/>
            <person name="Mottram J.C."/>
            <person name="Tachezy J."/>
            <person name="Fraser-Liggett C.M."/>
            <person name="Johnson P.J."/>
        </authorList>
    </citation>
    <scope>NUCLEOTIDE SEQUENCE [LARGE SCALE GENOMIC DNA]</scope>
    <source>
        <strain evidence="5">G3</strain>
    </source>
</reference>
<dbReference type="eggNOG" id="KOG0836">
    <property type="taxonomic scope" value="Eukaryota"/>
</dbReference>
<comment type="subunit">
    <text evidence="3">Heterodimer of an alpha and a beta subunit.</text>
</comment>
<dbReference type="STRING" id="5722.A2E2L7"/>
<evidence type="ECO:0000256" key="3">
    <source>
        <dbReference type="RuleBase" id="RU365077"/>
    </source>
</evidence>
<dbReference type="OrthoDB" id="340550at2759"/>
<dbReference type="PANTHER" id="PTHR10653:SF0">
    <property type="entry name" value="F-ACTIN-CAPPING PROTEIN SUBUNIT ALPHA"/>
    <property type="match status" value="1"/>
</dbReference>
<accession>A2E2L7</accession>
<name>A2E2L7_TRIV3</name>
<dbReference type="AlphaFoldDB" id="A2E2L7"/>
<dbReference type="PANTHER" id="PTHR10653">
    <property type="entry name" value="F-ACTIN-CAPPING PROTEIN SUBUNIT ALPHA"/>
    <property type="match status" value="1"/>
</dbReference>
<protein>
    <recommendedName>
        <fullName evidence="3">F-actin-capping protein subunit alpha</fullName>
    </recommendedName>
</protein>
<gene>
    <name evidence="5" type="ORF">TVAG_212270</name>
</gene>
<dbReference type="GO" id="GO:0030863">
    <property type="term" value="C:cortical cytoskeleton"/>
    <property type="evidence" value="ECO:0000318"/>
    <property type="project" value="GO_Central"/>
</dbReference>
<organism evidence="5 6">
    <name type="scientific">Trichomonas vaginalis (strain ATCC PRA-98 / G3)</name>
    <dbReference type="NCBI Taxonomy" id="412133"/>
    <lineage>
        <taxon>Eukaryota</taxon>
        <taxon>Metamonada</taxon>
        <taxon>Parabasalia</taxon>
        <taxon>Trichomonadida</taxon>
        <taxon>Trichomonadidae</taxon>
        <taxon>Trichomonas</taxon>
    </lineage>
</organism>
<evidence type="ECO:0000313" key="5">
    <source>
        <dbReference type="EMBL" id="EAY13045.1"/>
    </source>
</evidence>
<dbReference type="VEuPathDB" id="TrichDB:TVAGG3_0166050"/>
<comment type="similarity">
    <text evidence="3">Belongs to the F-actin-capping protein alpha subunit family.</text>
</comment>
<dbReference type="InterPro" id="IPR037282">
    <property type="entry name" value="CapZ_alpha/beta"/>
</dbReference>
<feature type="region of interest" description="Disordered" evidence="4">
    <location>
        <begin position="96"/>
        <end position="116"/>
    </location>
</feature>
<keyword evidence="1 3" id="KW-0117">Actin capping</keyword>
<dbReference type="InterPro" id="IPR042489">
    <property type="entry name" value="CapZ_alpha_1"/>
</dbReference>
<dbReference type="GO" id="GO:0030036">
    <property type="term" value="P:actin cytoskeleton organization"/>
    <property type="evidence" value="ECO:0000318"/>
    <property type="project" value="GO_Central"/>
</dbReference>
<dbReference type="EMBL" id="DS113291">
    <property type="protein sequence ID" value="EAY13045.1"/>
    <property type="molecule type" value="Genomic_DNA"/>
</dbReference>
<dbReference type="KEGG" id="tva:4771017"/>
<keyword evidence="2 3" id="KW-0009">Actin-binding</keyword>
<evidence type="ECO:0000256" key="2">
    <source>
        <dbReference type="ARBA" id="ARBA00023203"/>
    </source>
</evidence>
<dbReference type="SMR" id="A2E2L7"/>
<dbReference type="RefSeq" id="XP_001325268.1">
    <property type="nucleotide sequence ID" value="XM_001325233.1"/>
</dbReference>
<dbReference type="InParanoid" id="A2E2L7"/>
<dbReference type="InterPro" id="IPR002189">
    <property type="entry name" value="CapZ_alpha"/>
</dbReference>
<dbReference type="InterPro" id="IPR042276">
    <property type="entry name" value="CapZ_alpha/beta_2"/>
</dbReference>
<dbReference type="VEuPathDB" id="TrichDB:TVAG_212270"/>
<dbReference type="GO" id="GO:0008290">
    <property type="term" value="C:F-actin capping protein complex"/>
    <property type="evidence" value="ECO:0000318"/>
    <property type="project" value="GO_Central"/>
</dbReference>
<evidence type="ECO:0000256" key="4">
    <source>
        <dbReference type="SAM" id="MobiDB-lite"/>
    </source>
</evidence>
<dbReference type="GO" id="GO:0051016">
    <property type="term" value="P:barbed-end actin filament capping"/>
    <property type="evidence" value="ECO:0000318"/>
    <property type="project" value="GO_Central"/>
</dbReference>
<evidence type="ECO:0000256" key="1">
    <source>
        <dbReference type="ARBA" id="ARBA00022467"/>
    </source>
</evidence>
<dbReference type="FunFam" id="3.90.1150.210:FF:000018">
    <property type="entry name" value="F-actin-capping protein subunit alpha"/>
    <property type="match status" value="1"/>
</dbReference>
<proteinExistence type="inferred from homology"/>
<dbReference type="GO" id="GO:0051015">
    <property type="term" value="F:actin filament binding"/>
    <property type="evidence" value="ECO:0000318"/>
    <property type="project" value="GO_Central"/>
</dbReference>
<evidence type="ECO:0000313" key="6">
    <source>
        <dbReference type="Proteomes" id="UP000001542"/>
    </source>
</evidence>
<dbReference type="Proteomes" id="UP000001542">
    <property type="component" value="Unassembled WGS sequence"/>
</dbReference>
<dbReference type="FunCoup" id="A2E2L7">
    <property type="interactions" value="319"/>
</dbReference>
<comment type="function">
    <text evidence="3">F-actin-capping proteins bind in a Ca(2+)-independent manner to the fast growing ends of actin filaments (barbed end) thereby blocking the exchange of subunits at these ends. Unlike other capping proteins (such as gelsolin and severin), these proteins do not sever actin filaments.</text>
</comment>
<dbReference type="Gene3D" id="3.90.1150.210">
    <property type="entry name" value="F-actin capping protein, beta subunit"/>
    <property type="match status" value="1"/>
</dbReference>
<sequence>MSEEIKSVTRFLKESPPGEYEDVVAALKGFVENTEIIDEGIKATKEDWLIHNCSTIEIDDHKAILCEEARRGKNKFIDPVTNKVFTYDFENQTIVTPEPQPAAKGEEPQPVEEETLESSSLREAIQPLALAFAKSTVHNGTCGTYDSKNGVKIVVRASTINKANFRTGIILMHFTCAEGNLKGSIELKGHFYEKGNCIGTQVSEFEDTYQGDDDGAKAEDIVKKLSKFFIKWNNALTQGFELLNSEGLNKLRRRLPINAQKINWQQELRGLGAMQK</sequence>